<dbReference type="GO" id="GO:0016301">
    <property type="term" value="F:kinase activity"/>
    <property type="evidence" value="ECO:0007669"/>
    <property type="project" value="UniProtKB-KW"/>
</dbReference>
<keyword evidence="1" id="KW-0418">Kinase</keyword>
<evidence type="ECO:0000313" key="1">
    <source>
        <dbReference type="EMBL" id="OLV19726.1"/>
    </source>
</evidence>
<name>A0A1U7P3J2_9DEIO</name>
<protein>
    <submittedName>
        <fullName evidence="1">Sensor histidine kinase</fullName>
    </submittedName>
</protein>
<keyword evidence="2" id="KW-1185">Reference proteome</keyword>
<organism evidence="1 2">
    <name type="scientific">Deinococcus marmoris</name>
    <dbReference type="NCBI Taxonomy" id="249408"/>
    <lineage>
        <taxon>Bacteria</taxon>
        <taxon>Thermotogati</taxon>
        <taxon>Deinococcota</taxon>
        <taxon>Deinococci</taxon>
        <taxon>Deinococcales</taxon>
        <taxon>Deinococcaceae</taxon>
        <taxon>Deinococcus</taxon>
    </lineage>
</organism>
<keyword evidence="1" id="KW-0808">Transferase</keyword>
<reference evidence="1 2" key="1">
    <citation type="submission" date="2017-01" db="EMBL/GenBank/DDBJ databases">
        <title>Genome Analysis of Deinococcus marmoris KOPRI26562.</title>
        <authorList>
            <person name="Kim J.H."/>
            <person name="Oh H.-M."/>
        </authorList>
    </citation>
    <scope>NUCLEOTIDE SEQUENCE [LARGE SCALE GENOMIC DNA]</scope>
    <source>
        <strain evidence="1 2">KOPRI26562</strain>
    </source>
</reference>
<proteinExistence type="predicted"/>
<dbReference type="OrthoDB" id="9812358at2"/>
<gene>
    <name evidence="1" type="ORF">BOO71_0001903</name>
</gene>
<dbReference type="EMBL" id="MSTI01000021">
    <property type="protein sequence ID" value="OLV19726.1"/>
    <property type="molecule type" value="Genomic_DNA"/>
</dbReference>
<dbReference type="AlphaFoldDB" id="A0A1U7P3J2"/>
<comment type="caution">
    <text evidence="1">The sequence shown here is derived from an EMBL/GenBank/DDBJ whole genome shotgun (WGS) entry which is preliminary data.</text>
</comment>
<evidence type="ECO:0000313" key="2">
    <source>
        <dbReference type="Proteomes" id="UP000186607"/>
    </source>
</evidence>
<accession>A0A1U7P3J2</accession>
<dbReference type="Proteomes" id="UP000186607">
    <property type="component" value="Unassembled WGS sequence"/>
</dbReference>
<dbReference type="RefSeq" id="WP_075830547.1">
    <property type="nucleotide sequence ID" value="NZ_MSTI01000021.1"/>
</dbReference>
<sequence>MVSELELCLQNLELKRGLNAQPVRNAELYRGLEQAHVLEGVTGLMDLDLTPEEMTLSAARLLAKPLGVDYISLLVFEGEGVRVVAAHQHPLFPAPEMSDAPPDWSNSVTRHLRELNQPHYMDDYLAGHAVDHNGLPFAGMTVQGLTWAFRRSSRHLGEIQALN</sequence>